<comment type="function">
    <text evidence="7">May play the central regulatory role in sporulation. It may be an element of the effector pathway responsible for the activation of sporulation genes in response to nutritional stress. Spo0A may act in concert with spo0H (a sigma factor) to control the expression of some genes that are critical to the sporulation process.</text>
</comment>
<dbReference type="InterPro" id="IPR004358">
    <property type="entry name" value="Sig_transdc_His_kin-like_C"/>
</dbReference>
<dbReference type="CDD" id="cd17546">
    <property type="entry name" value="REC_hyHK_CKI1_RcsC-like"/>
    <property type="match status" value="1"/>
</dbReference>
<dbReference type="Gene3D" id="3.40.50.2300">
    <property type="match status" value="1"/>
</dbReference>
<evidence type="ECO:0000256" key="3">
    <source>
        <dbReference type="ARBA" id="ARBA00018672"/>
    </source>
</evidence>
<feature type="transmembrane region" description="Helical" evidence="10">
    <location>
        <begin position="521"/>
        <end position="543"/>
    </location>
</feature>
<dbReference type="SMART" id="SM00062">
    <property type="entry name" value="PBPb"/>
    <property type="match status" value="2"/>
</dbReference>
<dbReference type="InterPro" id="IPR036890">
    <property type="entry name" value="HATPase_C_sf"/>
</dbReference>
<dbReference type="InterPro" id="IPR011006">
    <property type="entry name" value="CheY-like_superfamily"/>
</dbReference>
<evidence type="ECO:0000256" key="2">
    <source>
        <dbReference type="ARBA" id="ARBA00012438"/>
    </source>
</evidence>
<dbReference type="SUPFAM" id="SSF47384">
    <property type="entry name" value="Homodimeric domain of signal transducing histidine kinase"/>
    <property type="match status" value="1"/>
</dbReference>
<dbReference type="InterPro" id="IPR003594">
    <property type="entry name" value="HATPase_dom"/>
</dbReference>
<feature type="transmembrane region" description="Helical" evidence="10">
    <location>
        <begin position="20"/>
        <end position="40"/>
    </location>
</feature>
<dbReference type="SUPFAM" id="SSF53850">
    <property type="entry name" value="Periplasmic binding protein-like II"/>
    <property type="match status" value="2"/>
</dbReference>
<dbReference type="PANTHER" id="PTHR45339:SF1">
    <property type="entry name" value="HYBRID SIGNAL TRANSDUCTION HISTIDINE KINASE J"/>
    <property type="match status" value="1"/>
</dbReference>
<dbReference type="PROSITE" id="PS50110">
    <property type="entry name" value="RESPONSE_REGULATORY"/>
    <property type="match status" value="1"/>
</dbReference>
<dbReference type="CDD" id="cd00082">
    <property type="entry name" value="HisKA"/>
    <property type="match status" value="1"/>
</dbReference>
<protein>
    <recommendedName>
        <fullName evidence="3">Stage 0 sporulation protein A homolog</fullName>
        <ecNumber evidence="2">2.7.13.3</ecNumber>
    </recommendedName>
</protein>
<dbReference type="InterPro" id="IPR003661">
    <property type="entry name" value="HisK_dim/P_dom"/>
</dbReference>
<comment type="catalytic activity">
    <reaction evidence="1">
        <text>ATP + protein L-histidine = ADP + protein N-phospho-L-histidine.</text>
        <dbReference type="EC" id="2.7.13.3"/>
    </reaction>
</comment>
<dbReference type="Pfam" id="PF00512">
    <property type="entry name" value="HisKA"/>
    <property type="match status" value="1"/>
</dbReference>
<dbReference type="InterPro" id="IPR001638">
    <property type="entry name" value="Solute-binding_3/MltF_N"/>
</dbReference>
<comment type="caution">
    <text evidence="13">The sequence shown here is derived from an EMBL/GenBank/DDBJ whole genome shotgun (WGS) entry which is preliminary data.</text>
</comment>
<evidence type="ECO:0000256" key="8">
    <source>
        <dbReference type="PROSITE-ProRule" id="PRU00169"/>
    </source>
</evidence>
<dbReference type="PROSITE" id="PS50109">
    <property type="entry name" value="HIS_KIN"/>
    <property type="match status" value="1"/>
</dbReference>
<evidence type="ECO:0000256" key="4">
    <source>
        <dbReference type="ARBA" id="ARBA00022553"/>
    </source>
</evidence>
<dbReference type="SUPFAM" id="SSF52172">
    <property type="entry name" value="CheY-like"/>
    <property type="match status" value="1"/>
</dbReference>
<dbReference type="SMART" id="SM00388">
    <property type="entry name" value="HisKA"/>
    <property type="match status" value="1"/>
</dbReference>
<proteinExistence type="predicted"/>
<dbReference type="SUPFAM" id="SSF55874">
    <property type="entry name" value="ATPase domain of HSP90 chaperone/DNA topoisomerase II/histidine kinase"/>
    <property type="match status" value="1"/>
</dbReference>
<evidence type="ECO:0000256" key="6">
    <source>
        <dbReference type="ARBA" id="ARBA00023012"/>
    </source>
</evidence>
<gene>
    <name evidence="13" type="ORF">H8S40_12535</name>
</gene>
<keyword evidence="10" id="KW-0812">Transmembrane</keyword>
<dbReference type="InterPro" id="IPR005467">
    <property type="entry name" value="His_kinase_dom"/>
</dbReference>
<dbReference type="InterPro" id="IPR036097">
    <property type="entry name" value="HisK_dim/P_sf"/>
</dbReference>
<feature type="coiled-coil region" evidence="9">
    <location>
        <begin position="539"/>
        <end position="566"/>
    </location>
</feature>
<keyword evidence="5" id="KW-0418">Kinase</keyword>
<feature type="modified residue" description="4-aspartylphosphate" evidence="8">
    <location>
        <position position="873"/>
    </location>
</feature>
<keyword evidence="6" id="KW-0902">Two-component regulatory system</keyword>
<dbReference type="PRINTS" id="PR00344">
    <property type="entry name" value="BCTRLSENSOR"/>
</dbReference>
<dbReference type="SMART" id="SM00448">
    <property type="entry name" value="REC"/>
    <property type="match status" value="1"/>
</dbReference>
<dbReference type="SMART" id="SM00387">
    <property type="entry name" value="HATPase_c"/>
    <property type="match status" value="1"/>
</dbReference>
<feature type="domain" description="Histidine kinase" evidence="11">
    <location>
        <begin position="573"/>
        <end position="795"/>
    </location>
</feature>
<evidence type="ECO:0000256" key="5">
    <source>
        <dbReference type="ARBA" id="ARBA00022777"/>
    </source>
</evidence>
<keyword evidence="4 8" id="KW-0597">Phosphoprotein</keyword>
<evidence type="ECO:0000259" key="12">
    <source>
        <dbReference type="PROSITE" id="PS50110"/>
    </source>
</evidence>
<dbReference type="InterPro" id="IPR001789">
    <property type="entry name" value="Sig_transdc_resp-reg_receiver"/>
</dbReference>
<evidence type="ECO:0000256" key="9">
    <source>
        <dbReference type="SAM" id="Coils"/>
    </source>
</evidence>
<sequence>MQRLETLYSVSSNIHSIATALRRTVCFIVCLILFAALFPIPAKAAEQSEKEAIRVGWYECAYQITRANGERSGYAYEYEQTVSTYTGWNYEYVTGDWTELMDMLQRGDIDIMANVSYTDERAETILFSDRPMGEEKYYLYVDITNADISLTNLSNLNGKRIAMIENSVQTEQFCEWEKEHNITTEHVLVDTVEETKELFDNDEIDGIISTENSIWIERGLSPVVITGSSDIYFGISKARPDLKEALDAAMRSMEYDKPFYNDELYKQYIATETVVFLTEKEKEWLKEHGEIRLGFLKDDTGFSTYDRENGELLGVINDYVQDASDCFGGDKIKFRLIGFDLEENQIEALQEGKIDMIFHAGQNPYMAEQNGISLSDTVLSTPLAVLTKQSHFDENAENRVAISKEDLQYKWYISYNYPDWKIVECNSAEDAESKVRNGEADCFPIRIGVLMQYVDDKNIHGVFLTRAMNSSFAVSKGNITLLSILNKTLKTMETSKLSSAESAYEDSLRKVTAKEFIKDNFLIFSLVILTVFIVVLVIILGLLRKARIAEEKAKNAQQQAEQANSAKSTFLYNMSHDIRTPMNALLGYNHLMKKQLTDPKLLDYQQKIERAGKLLLDIINNVLDLARIESGKMYLNESYAQVDQLFEEVVGVFEPQTKEKKINLKSEVCVQHSHVMCDITKIKQIFVNLISNAVKYTPSGGSIEIKLQEIPCEREGFVAFRTEIRDNGIGMSKDFLPTLFDSFSRERNTTTSKVAGTGLGMVIVKDFVDLMDGTIEVQSELAKGTTFIVHLMHRKADEQYYRQTDEGVESDETENILQGKHILMAEDNELNAEIASTILEEMGLQIDWVNDGVQCVSKVKQMPAGTYDLILMDIQMPNMDGYKATEIIRKMSDKEKAEIPIIAMTANAFEEDRRKAIVIGMNEHITKPIDAEKMKKIITEVLK</sequence>
<keyword evidence="9" id="KW-0175">Coiled coil</keyword>
<dbReference type="Proteomes" id="UP000631576">
    <property type="component" value="Unassembled WGS sequence"/>
</dbReference>
<accession>A0ABR7GA96</accession>
<dbReference type="Gene3D" id="3.40.190.10">
    <property type="entry name" value="Periplasmic binding protein-like II"/>
    <property type="match status" value="4"/>
</dbReference>
<dbReference type="PANTHER" id="PTHR45339">
    <property type="entry name" value="HYBRID SIGNAL TRANSDUCTION HISTIDINE KINASE J"/>
    <property type="match status" value="1"/>
</dbReference>
<dbReference type="RefSeq" id="WP_186865336.1">
    <property type="nucleotide sequence ID" value="NZ_JACOPE010000001.1"/>
</dbReference>
<evidence type="ECO:0000256" key="10">
    <source>
        <dbReference type="SAM" id="Phobius"/>
    </source>
</evidence>
<dbReference type="Pfam" id="PF00497">
    <property type="entry name" value="SBP_bac_3"/>
    <property type="match status" value="2"/>
</dbReference>
<dbReference type="Pfam" id="PF02518">
    <property type="entry name" value="HATPase_c"/>
    <property type="match status" value="1"/>
</dbReference>
<reference evidence="13 14" key="1">
    <citation type="submission" date="2020-08" db="EMBL/GenBank/DDBJ databases">
        <title>Genome public.</title>
        <authorList>
            <person name="Liu C."/>
            <person name="Sun Q."/>
        </authorList>
    </citation>
    <scope>NUCLEOTIDE SEQUENCE [LARGE SCALE GENOMIC DNA]</scope>
    <source>
        <strain evidence="13 14">NSJ-13</strain>
    </source>
</reference>
<keyword evidence="5" id="KW-0808">Transferase</keyword>
<dbReference type="Gene3D" id="1.10.287.130">
    <property type="match status" value="1"/>
</dbReference>
<evidence type="ECO:0000256" key="7">
    <source>
        <dbReference type="ARBA" id="ARBA00024867"/>
    </source>
</evidence>
<keyword evidence="10" id="KW-1133">Transmembrane helix</keyword>
<dbReference type="EC" id="2.7.13.3" evidence="2"/>
<organism evidence="13 14">
    <name type="scientific">Ruminococcus hominis</name>
    <dbReference type="NCBI Taxonomy" id="2763065"/>
    <lineage>
        <taxon>Bacteria</taxon>
        <taxon>Bacillati</taxon>
        <taxon>Bacillota</taxon>
        <taxon>Clostridia</taxon>
        <taxon>Eubacteriales</taxon>
        <taxon>Oscillospiraceae</taxon>
        <taxon>Ruminococcus</taxon>
    </lineage>
</organism>
<feature type="domain" description="Response regulatory" evidence="12">
    <location>
        <begin position="821"/>
        <end position="942"/>
    </location>
</feature>
<name>A0ABR7GA96_9FIRM</name>
<keyword evidence="10" id="KW-0472">Membrane</keyword>
<evidence type="ECO:0000313" key="13">
    <source>
        <dbReference type="EMBL" id="MBC5684356.1"/>
    </source>
</evidence>
<evidence type="ECO:0000256" key="1">
    <source>
        <dbReference type="ARBA" id="ARBA00000085"/>
    </source>
</evidence>
<evidence type="ECO:0000313" key="14">
    <source>
        <dbReference type="Proteomes" id="UP000631576"/>
    </source>
</evidence>
<evidence type="ECO:0000259" key="11">
    <source>
        <dbReference type="PROSITE" id="PS50109"/>
    </source>
</evidence>
<dbReference type="EMBL" id="JACOPE010000001">
    <property type="protein sequence ID" value="MBC5684356.1"/>
    <property type="molecule type" value="Genomic_DNA"/>
</dbReference>
<dbReference type="Gene3D" id="3.30.565.10">
    <property type="entry name" value="Histidine kinase-like ATPase, C-terminal domain"/>
    <property type="match status" value="1"/>
</dbReference>
<keyword evidence="14" id="KW-1185">Reference proteome</keyword>
<dbReference type="Pfam" id="PF00072">
    <property type="entry name" value="Response_reg"/>
    <property type="match status" value="1"/>
</dbReference>